<gene>
    <name evidence="2" type="ORF">J1605_001106</name>
</gene>
<feature type="compositionally biased region" description="Basic and acidic residues" evidence="1">
    <location>
        <begin position="75"/>
        <end position="90"/>
    </location>
</feature>
<dbReference type="Proteomes" id="UP001159641">
    <property type="component" value="Unassembled WGS sequence"/>
</dbReference>
<name>A0AB34GP86_ESCRO</name>
<reference evidence="2 3" key="1">
    <citation type="submission" date="2022-11" db="EMBL/GenBank/DDBJ databases">
        <title>Whole genome sequence of Eschrichtius robustus ER-17-0199.</title>
        <authorList>
            <person name="Bruniche-Olsen A."/>
            <person name="Black A.N."/>
            <person name="Fields C.J."/>
            <person name="Walden K."/>
            <person name="Dewoody J.A."/>
        </authorList>
    </citation>
    <scope>NUCLEOTIDE SEQUENCE [LARGE SCALE GENOMIC DNA]</scope>
    <source>
        <strain evidence="2">ER-17-0199</strain>
        <tissue evidence="2">Blubber</tissue>
    </source>
</reference>
<dbReference type="EMBL" id="JAIQCJ010002152">
    <property type="protein sequence ID" value="KAJ8781063.1"/>
    <property type="molecule type" value="Genomic_DNA"/>
</dbReference>
<evidence type="ECO:0000256" key="1">
    <source>
        <dbReference type="SAM" id="MobiDB-lite"/>
    </source>
</evidence>
<proteinExistence type="predicted"/>
<evidence type="ECO:0000313" key="3">
    <source>
        <dbReference type="Proteomes" id="UP001159641"/>
    </source>
</evidence>
<dbReference type="AlphaFoldDB" id="A0AB34GP86"/>
<comment type="caution">
    <text evidence="2">The sequence shown here is derived from an EMBL/GenBank/DDBJ whole genome shotgun (WGS) entry which is preliminary data.</text>
</comment>
<feature type="region of interest" description="Disordered" evidence="1">
    <location>
        <begin position="1"/>
        <end position="138"/>
    </location>
</feature>
<protein>
    <submittedName>
        <fullName evidence="2">Uncharacterized protein</fullName>
    </submittedName>
</protein>
<evidence type="ECO:0000313" key="2">
    <source>
        <dbReference type="EMBL" id="KAJ8781063.1"/>
    </source>
</evidence>
<organism evidence="2 3">
    <name type="scientific">Eschrichtius robustus</name>
    <name type="common">California gray whale</name>
    <name type="synonym">Eschrichtius gibbosus</name>
    <dbReference type="NCBI Taxonomy" id="9764"/>
    <lineage>
        <taxon>Eukaryota</taxon>
        <taxon>Metazoa</taxon>
        <taxon>Chordata</taxon>
        <taxon>Craniata</taxon>
        <taxon>Vertebrata</taxon>
        <taxon>Euteleostomi</taxon>
        <taxon>Mammalia</taxon>
        <taxon>Eutheria</taxon>
        <taxon>Laurasiatheria</taxon>
        <taxon>Artiodactyla</taxon>
        <taxon>Whippomorpha</taxon>
        <taxon>Cetacea</taxon>
        <taxon>Mysticeti</taxon>
        <taxon>Eschrichtiidae</taxon>
        <taxon>Eschrichtius</taxon>
    </lineage>
</organism>
<sequence length="206" mass="22552">MTAHPTPQLDPGLCSPLGRLSLSTPHPAARKARPESPRSSAYRHPPGPGEGHLSPADVEVGGRDTPPAPRRHHLRNENEPFSRQAEERRPPSSLGCSPPKAGPKPRLPGQRQGEGKQAVIGRKPPRLSKGCAPRRRRNPALRTAYPTYWLHPCSSHRPARLFAAPDSFLAAGRRTRVQAEQAERRVQLMQPNWTCVTFPTRGGGGD</sequence>
<keyword evidence="3" id="KW-1185">Reference proteome</keyword>
<accession>A0AB34GP86</accession>